<dbReference type="EMBL" id="BLWA01000002">
    <property type="protein sequence ID" value="GFM90859.1"/>
    <property type="molecule type" value="Genomic_DNA"/>
</dbReference>
<evidence type="ECO:0000313" key="5">
    <source>
        <dbReference type="Proteomes" id="UP000614982"/>
    </source>
</evidence>
<organism evidence="3 4">
    <name type="scientific">Pseudomonas cichorii</name>
    <dbReference type="NCBI Taxonomy" id="36746"/>
    <lineage>
        <taxon>Bacteria</taxon>
        <taxon>Pseudomonadati</taxon>
        <taxon>Pseudomonadota</taxon>
        <taxon>Gammaproteobacteria</taxon>
        <taxon>Pseudomonadales</taxon>
        <taxon>Pseudomonadaceae</taxon>
        <taxon>Pseudomonas</taxon>
    </lineage>
</organism>
<reference evidence="2 5" key="2">
    <citation type="submission" date="2020-05" db="EMBL/GenBank/DDBJ databases">
        <title>Genetic diversity of Pseudomonas cichorii.</title>
        <authorList>
            <person name="Tani S."/>
            <person name="Yagi H."/>
            <person name="Hashimoto S."/>
            <person name="Iiyama K."/>
            <person name="Furuya N."/>
        </authorList>
    </citation>
    <scope>NUCLEOTIDE SEQUENCE [LARGE SCALE GENOMIC DNA]</scope>
    <source>
        <strain evidence="2 5">LMG 2162</strain>
    </source>
</reference>
<protein>
    <submittedName>
        <fullName evidence="3">Uncharacterized protein</fullName>
    </submittedName>
</protein>
<dbReference type="EMBL" id="RBRY01000088">
    <property type="protein sequence ID" value="RMR56899.1"/>
    <property type="molecule type" value="Genomic_DNA"/>
</dbReference>
<dbReference type="OrthoDB" id="7023110at2"/>
<keyword evidence="5" id="KW-1185">Reference proteome</keyword>
<feature type="region of interest" description="Disordered" evidence="1">
    <location>
        <begin position="1"/>
        <end position="20"/>
    </location>
</feature>
<name>A0A3M4VZT9_PSECI</name>
<dbReference type="Proteomes" id="UP000614982">
    <property type="component" value="Unassembled WGS sequence"/>
</dbReference>
<evidence type="ECO:0000256" key="1">
    <source>
        <dbReference type="SAM" id="MobiDB-lite"/>
    </source>
</evidence>
<proteinExistence type="predicted"/>
<dbReference type="AlphaFoldDB" id="A0A3M4VZT9"/>
<gene>
    <name evidence="3" type="ORF">ALP84_03607</name>
    <name evidence="2" type="ORF">PSCICP_08310</name>
</gene>
<dbReference type="RefSeq" id="WP_025261139.1">
    <property type="nucleotide sequence ID" value="NZ_BLVX01000005.1"/>
</dbReference>
<evidence type="ECO:0000313" key="4">
    <source>
        <dbReference type="Proteomes" id="UP000278332"/>
    </source>
</evidence>
<dbReference type="Proteomes" id="UP000278332">
    <property type="component" value="Unassembled WGS sequence"/>
</dbReference>
<comment type="caution">
    <text evidence="3">The sequence shown here is derived from an EMBL/GenBank/DDBJ whole genome shotgun (WGS) entry which is preliminary data.</text>
</comment>
<sequence>MNTPTQKTLPPPSLPQLNDDGALSLAQLRGSGIKVVVPVYPAMKAGDMISVPWEGTPQESELTFPQIHTVQQVQELTLKIPYSSVHSGWKKLKIYYHVKDVGDSGSVEVDIVP</sequence>
<evidence type="ECO:0000313" key="3">
    <source>
        <dbReference type="EMBL" id="RMR56899.1"/>
    </source>
</evidence>
<dbReference type="GeneID" id="45543591"/>
<reference evidence="3 4" key="1">
    <citation type="submission" date="2018-08" db="EMBL/GenBank/DDBJ databases">
        <title>Recombination of ecologically and evolutionarily significant loci maintains genetic cohesion in the Pseudomonas syringae species complex.</title>
        <authorList>
            <person name="Dillon M."/>
            <person name="Thakur S."/>
            <person name="Almeida R.N.D."/>
            <person name="Weir B.S."/>
            <person name="Guttman D.S."/>
        </authorList>
    </citation>
    <scope>NUCLEOTIDE SEQUENCE [LARGE SCALE GENOMIC DNA]</scope>
    <source>
        <strain evidence="3 4">ICMP 6917</strain>
    </source>
</reference>
<accession>A0A3M4VZT9</accession>
<evidence type="ECO:0000313" key="2">
    <source>
        <dbReference type="EMBL" id="GFM90859.1"/>
    </source>
</evidence>